<sequence>MSRSHLLRTITWNQNATKLQHFRPCILTTLMTKAVEDGPSPTLQKATSKKTKADESKHP</sequence>
<accession>A0ACC3DHV1</accession>
<dbReference type="EMBL" id="JAWDJW010004200">
    <property type="protein sequence ID" value="KAK3076238.1"/>
    <property type="molecule type" value="Genomic_DNA"/>
</dbReference>
<proteinExistence type="predicted"/>
<gene>
    <name evidence="1" type="ORF">LTS18_013548</name>
</gene>
<reference evidence="1" key="1">
    <citation type="submission" date="2024-09" db="EMBL/GenBank/DDBJ databases">
        <title>Black Yeasts Isolated from many extreme environments.</title>
        <authorList>
            <person name="Coleine C."/>
            <person name="Stajich J.E."/>
            <person name="Selbmann L."/>
        </authorList>
    </citation>
    <scope>NUCLEOTIDE SEQUENCE</scope>
    <source>
        <strain evidence="1">CCFEE 5737</strain>
    </source>
</reference>
<evidence type="ECO:0000313" key="1">
    <source>
        <dbReference type="EMBL" id="KAK3076238.1"/>
    </source>
</evidence>
<protein>
    <submittedName>
        <fullName evidence="1">Uncharacterized protein</fullName>
    </submittedName>
</protein>
<feature type="non-terminal residue" evidence="1">
    <location>
        <position position="59"/>
    </location>
</feature>
<name>A0ACC3DHV1_9PEZI</name>
<comment type="caution">
    <text evidence="1">The sequence shown here is derived from an EMBL/GenBank/DDBJ whole genome shotgun (WGS) entry which is preliminary data.</text>
</comment>
<organism evidence="1 2">
    <name type="scientific">Coniosporium uncinatum</name>
    <dbReference type="NCBI Taxonomy" id="93489"/>
    <lineage>
        <taxon>Eukaryota</taxon>
        <taxon>Fungi</taxon>
        <taxon>Dikarya</taxon>
        <taxon>Ascomycota</taxon>
        <taxon>Pezizomycotina</taxon>
        <taxon>Dothideomycetes</taxon>
        <taxon>Dothideomycetes incertae sedis</taxon>
        <taxon>Coniosporium</taxon>
    </lineage>
</organism>
<keyword evidence="2" id="KW-1185">Reference proteome</keyword>
<dbReference type="Proteomes" id="UP001186974">
    <property type="component" value="Unassembled WGS sequence"/>
</dbReference>
<evidence type="ECO:0000313" key="2">
    <source>
        <dbReference type="Proteomes" id="UP001186974"/>
    </source>
</evidence>